<proteinExistence type="predicted"/>
<dbReference type="PANTHER" id="PTHR36848:SF2">
    <property type="entry name" value="SECRETED PROTEIN"/>
    <property type="match status" value="1"/>
</dbReference>
<keyword evidence="3" id="KW-1185">Reference proteome</keyword>
<evidence type="ECO:0000256" key="1">
    <source>
        <dbReference type="SAM" id="SignalP"/>
    </source>
</evidence>
<keyword evidence="1" id="KW-0732">Signal</keyword>
<feature type="signal peptide" evidence="1">
    <location>
        <begin position="1"/>
        <end position="30"/>
    </location>
</feature>
<dbReference type="PANTHER" id="PTHR36848">
    <property type="entry name" value="DNA-BINDING PROTEIN (PUTATIVE SECRETED PROTEIN)-RELATED"/>
    <property type="match status" value="1"/>
</dbReference>
<dbReference type="SUPFAM" id="SSF53067">
    <property type="entry name" value="Actin-like ATPase domain"/>
    <property type="match status" value="2"/>
</dbReference>
<dbReference type="Gene3D" id="3.90.640.10">
    <property type="entry name" value="Actin, Chain A, domain 4"/>
    <property type="match status" value="1"/>
</dbReference>
<organism evidence="2 3">
    <name type="scientific">Xylaria arbuscula</name>
    <dbReference type="NCBI Taxonomy" id="114810"/>
    <lineage>
        <taxon>Eukaryota</taxon>
        <taxon>Fungi</taxon>
        <taxon>Dikarya</taxon>
        <taxon>Ascomycota</taxon>
        <taxon>Pezizomycotina</taxon>
        <taxon>Sordariomycetes</taxon>
        <taxon>Xylariomycetidae</taxon>
        <taxon>Xylariales</taxon>
        <taxon>Xylariaceae</taxon>
        <taxon>Xylaria</taxon>
    </lineage>
</organism>
<dbReference type="SUPFAM" id="SSF49785">
    <property type="entry name" value="Galactose-binding domain-like"/>
    <property type="match status" value="1"/>
</dbReference>
<dbReference type="VEuPathDB" id="FungiDB:F4678DRAFT_477857"/>
<evidence type="ECO:0000313" key="2">
    <source>
        <dbReference type="EMBL" id="KAJ3579998.1"/>
    </source>
</evidence>
<dbReference type="Proteomes" id="UP001148614">
    <property type="component" value="Unassembled WGS sequence"/>
</dbReference>
<sequence length="1504" mass="164706">MRFSTGASRLSANGLMRTSLILLVSQGAIAAGSFANPASSVRPRFRYILPDASVDPEIVSADIAGAASVGAGGVEFLPFYEYGGSLGPMPAGANWSTFNFGTAPFKDLFSVALTAHEQHGLVMDFALGPNQGQGVPANADNPGLQWDLLSYTGIVPSDGQFSGLIPGWGNGTLVSLVSALVISNKTLKYESVGTQGPNVTYEYDQYVLSSESLTDETAGVAGNGSVKLFFEPTKFSSTVDNSIFDEGSYTVDHFGHSGAEVIIDFWKEHILDDGIREQLRRVGHYGWEDSLELVANVSWSRSVPSRFEETFGYSILPYLPLLAFQQMGFIVQAASPGPFRCLLDTETQGDEHIHAFRATLTAGYQEYVWTLKNWLNSDLGLELSLQPGYGQPINAQATVPDVDVPECESLTFEDSIDSYRQFVGPAHLARRNIVSNELGAAVLYAFRYTLPQLLSSANRGFVGGVNQYILHVQPYSGNYYETTWPGHTPFNYLFSEAWSPRQPAWAGGLKDAVDYMARIQQLQQSGVPKVDVVIYNKESAWTLRTVYESSDLISGGWSYNYLTAENLQSEQAVVENGVLAPTSPAWKALAIGPKANVSLDALASLQRLADSGLPIIMVGESTCFYPEANKTDAQLFEKSLSTLQSSGNVYSADEGELADKLSSLGLRPRVAVKTNGTWYTTWRESEEMGHALIYSDLTASQGEVEIADTRTPFFLNPWTGEETPVLTYRQDNASTTIPLSLAGNQTVVIAFKSRNELTDPTYHLTSFSPHVLGSTFDSVRGLTLQVAHSTSDVQVTLSNGISRNISTASVPPAFELSQWSLIAEHWEAPANLSNVAGTVKYNTTHELTALVSWSEIPALVNASGIGYYTTSFTLPPANSRSAWNATLGAYLSFPNVLHALRVRVNGEPLPPLDLTNAVIDISPWLRSGNNTVTAIVPTTLWNYLRTILVSLESAGAEPLLLVLGAPLVTTDEAGLLPGIYYGPNGEVSWGFKIPADVKAIDWLKLGQDYEDLPPYLRTSTRPRKVQESSAKLGKSVPQVMGDYLRLLWQHSLTQIGNELGQVDINDIPLEVVIAYPATWLKYPRDCLKEAAELAGILDRRSKKSPGTAGDTTLSFISEPEAAALACIPTTKIRGELGIGDSFIVLDAGATVKATSYKISTLNPFSMTKCVEGEGKSACHYDEILDQVFELLLRHAVGDVSWRKMNASDIRRVLNNEEHKIKAAFNGESDSFTVELPGCAKRGPIKFLSNEIRPLFDRLTYQIGALVQGQIRAVKTQTSELPKLLLLVGGFSRSAYLLKYLRELIPSEVSIVQSRGDKPWTAICRGAILSHLNGLNSTHACERPAISLIAYCNYGWVSNPTYDQSVHDERDRVKHSITGESLAMNQMCWFIKRGQNISQTTTVTTDQCHCWPVEAQGRKSLAWEIFACDNPDPPLRKEDSFRLVGKVQAPPTKPVEQLEVVDDGRRQYRRWLNKIKAVIHRASFDLFVVSDGKEEMMGTINMTAA</sequence>
<dbReference type="EMBL" id="JANPWZ010000038">
    <property type="protein sequence ID" value="KAJ3579998.1"/>
    <property type="molecule type" value="Genomic_DNA"/>
</dbReference>
<accession>A0A9W8TR00</accession>
<feature type="chain" id="PRO_5040990264" evidence="1">
    <location>
        <begin position="31"/>
        <end position="1504"/>
    </location>
</feature>
<dbReference type="Gene3D" id="3.30.420.40">
    <property type="match status" value="2"/>
</dbReference>
<dbReference type="Pfam" id="PF17132">
    <property type="entry name" value="Glyco_hydro_106"/>
    <property type="match status" value="1"/>
</dbReference>
<dbReference type="CDD" id="cd10170">
    <property type="entry name" value="ASKHA_NBD_HSP70"/>
    <property type="match status" value="1"/>
</dbReference>
<dbReference type="InterPro" id="IPR043129">
    <property type="entry name" value="ATPase_NBD"/>
</dbReference>
<dbReference type="VEuPathDB" id="FungiDB:F4678DRAFT_469821"/>
<name>A0A9W8TR00_9PEZI</name>
<dbReference type="InterPro" id="IPR053161">
    <property type="entry name" value="Ulvan_degrading_GH"/>
</dbReference>
<gene>
    <name evidence="2" type="ORF">NPX13_g565</name>
</gene>
<dbReference type="InterPro" id="IPR008979">
    <property type="entry name" value="Galactose-bd-like_sf"/>
</dbReference>
<protein>
    <submittedName>
        <fullName evidence="2">Uncharacterized protein</fullName>
    </submittedName>
</protein>
<evidence type="ECO:0000313" key="3">
    <source>
        <dbReference type="Proteomes" id="UP001148614"/>
    </source>
</evidence>
<comment type="caution">
    <text evidence="2">The sequence shown here is derived from an EMBL/GenBank/DDBJ whole genome shotgun (WGS) entry which is preliminary data.</text>
</comment>
<reference evidence="2" key="1">
    <citation type="submission" date="2022-07" db="EMBL/GenBank/DDBJ databases">
        <title>Genome Sequence of Xylaria arbuscula.</title>
        <authorList>
            <person name="Buettner E."/>
        </authorList>
    </citation>
    <scope>NUCLEOTIDE SEQUENCE</scope>
    <source>
        <strain evidence="2">VT107</strain>
    </source>
</reference>